<dbReference type="AlphaFoldDB" id="A0A2B7Y2V4"/>
<keyword evidence="5" id="KW-1185">Reference proteome</keyword>
<reference evidence="4 5" key="1">
    <citation type="submission" date="2017-10" db="EMBL/GenBank/DDBJ databases">
        <title>Comparative genomics in systemic dimorphic fungi from Ajellomycetaceae.</title>
        <authorList>
            <person name="Munoz J.F."/>
            <person name="Mcewen J.G."/>
            <person name="Clay O.K."/>
            <person name="Cuomo C.A."/>
        </authorList>
    </citation>
    <scope>NUCLEOTIDE SEQUENCE [LARGE SCALE GENOMIC DNA]</scope>
    <source>
        <strain evidence="4 5">UAMH5409</strain>
    </source>
</reference>
<comment type="caution">
    <text evidence="4">The sequence shown here is derived from an EMBL/GenBank/DDBJ whole genome shotgun (WGS) entry which is preliminary data.</text>
</comment>
<dbReference type="PANTHER" id="PTHR12286">
    <property type="entry name" value="SACCHAROPINE DEHYDROGENASE-LIKE OXIDOREDUCTASE"/>
    <property type="match status" value="1"/>
</dbReference>
<dbReference type="SUPFAM" id="SSF51735">
    <property type="entry name" value="NAD(P)-binding Rossmann-fold domains"/>
    <property type="match status" value="1"/>
</dbReference>
<gene>
    <name evidence="4" type="ORF">AJ79_02436</name>
</gene>
<accession>A0A2B7Y2V4</accession>
<feature type="domain" description="Saccharopine dehydrogenase NADP binding" evidence="3">
    <location>
        <begin position="9"/>
        <end position="139"/>
    </location>
</feature>
<dbReference type="GO" id="GO:0005739">
    <property type="term" value="C:mitochondrion"/>
    <property type="evidence" value="ECO:0007669"/>
    <property type="project" value="TreeGrafter"/>
</dbReference>
<protein>
    <recommendedName>
        <fullName evidence="3">Saccharopine dehydrogenase NADP binding domain-containing protein</fullName>
    </recommendedName>
</protein>
<feature type="transmembrane region" description="Helical" evidence="2">
    <location>
        <begin position="280"/>
        <end position="299"/>
    </location>
</feature>
<evidence type="ECO:0000256" key="2">
    <source>
        <dbReference type="SAM" id="Phobius"/>
    </source>
</evidence>
<evidence type="ECO:0000256" key="1">
    <source>
        <dbReference type="ARBA" id="ARBA00038048"/>
    </source>
</evidence>
<organism evidence="4 5">
    <name type="scientific">Helicocarpus griseus UAMH5409</name>
    <dbReference type="NCBI Taxonomy" id="1447875"/>
    <lineage>
        <taxon>Eukaryota</taxon>
        <taxon>Fungi</taxon>
        <taxon>Dikarya</taxon>
        <taxon>Ascomycota</taxon>
        <taxon>Pezizomycotina</taxon>
        <taxon>Eurotiomycetes</taxon>
        <taxon>Eurotiomycetidae</taxon>
        <taxon>Onygenales</taxon>
        <taxon>Ajellomycetaceae</taxon>
        <taxon>Helicocarpus</taxon>
    </lineage>
</organism>
<dbReference type="GO" id="GO:0005886">
    <property type="term" value="C:plasma membrane"/>
    <property type="evidence" value="ECO:0007669"/>
    <property type="project" value="TreeGrafter"/>
</dbReference>
<evidence type="ECO:0000313" key="5">
    <source>
        <dbReference type="Proteomes" id="UP000223968"/>
    </source>
</evidence>
<dbReference type="Pfam" id="PF03435">
    <property type="entry name" value="Sacchrp_dh_NADP"/>
    <property type="match status" value="1"/>
</dbReference>
<dbReference type="InterPro" id="IPR036291">
    <property type="entry name" value="NAD(P)-bd_dom_sf"/>
</dbReference>
<evidence type="ECO:0000313" key="4">
    <source>
        <dbReference type="EMBL" id="PGH15459.1"/>
    </source>
</evidence>
<sequence length="414" mass="45432">MASTRHFDIILLGATGYTGKLCAEHIVKHHPTNLKWAIAGRSADKLNAFAEELHKINPDRKDPEVVSVQLKPEELSRLAQSTRVLINCVGPYHLYSSPVVEACANNGTHYLDVTGEMVWVKEMIQKYHEKARETGAIIISADGLECAPADLLTWALVTGIKNKFSVQTKEVINSIYELKTAGASGGTLTTILGLIESVPMKKLHEAQNPDYLSATQRRTHLSPPLLQQLLGVTSIPELGTLTTSITGHCDVAIVQRSRSLMPGLYGSDFKFRAFVAVRNALVGVAIHLGLMFGMMALTLSPMRWLMRKLIYAPGQGPSKKSTEGNRIEYRALAKAEHKSLAGKPIKMLGTYRAQGDAYWMTGVLLAESAMVLLESERVKKEVEGGYLTPAVLGQEYIDRLERVGITIDTKVLEG</sequence>
<dbReference type="Gene3D" id="3.40.50.720">
    <property type="entry name" value="NAD(P)-binding Rossmann-like Domain"/>
    <property type="match status" value="1"/>
</dbReference>
<name>A0A2B7Y2V4_9EURO</name>
<keyword evidence="2" id="KW-1133">Transmembrane helix</keyword>
<evidence type="ECO:0000259" key="3">
    <source>
        <dbReference type="Pfam" id="PF03435"/>
    </source>
</evidence>
<proteinExistence type="inferred from homology"/>
<dbReference type="OrthoDB" id="10268090at2759"/>
<dbReference type="GO" id="GO:0009247">
    <property type="term" value="P:glycolipid biosynthetic process"/>
    <property type="evidence" value="ECO:0007669"/>
    <property type="project" value="TreeGrafter"/>
</dbReference>
<dbReference type="Proteomes" id="UP000223968">
    <property type="component" value="Unassembled WGS sequence"/>
</dbReference>
<dbReference type="GO" id="GO:0005811">
    <property type="term" value="C:lipid droplet"/>
    <property type="evidence" value="ECO:0007669"/>
    <property type="project" value="TreeGrafter"/>
</dbReference>
<comment type="similarity">
    <text evidence="1">Belongs to the saccharopine dehydrogenase family.</text>
</comment>
<dbReference type="EMBL" id="PDNB01000025">
    <property type="protein sequence ID" value="PGH15459.1"/>
    <property type="molecule type" value="Genomic_DNA"/>
</dbReference>
<dbReference type="PANTHER" id="PTHR12286:SF5">
    <property type="entry name" value="SACCHAROPINE DEHYDROGENASE-LIKE OXIDOREDUCTASE"/>
    <property type="match status" value="1"/>
</dbReference>
<dbReference type="InterPro" id="IPR051276">
    <property type="entry name" value="Saccharopine_DH-like_oxidrdct"/>
</dbReference>
<keyword evidence="2" id="KW-0812">Transmembrane</keyword>
<keyword evidence="2" id="KW-0472">Membrane</keyword>
<dbReference type="InterPro" id="IPR005097">
    <property type="entry name" value="Sacchrp_dh_NADP-bd"/>
</dbReference>